<dbReference type="AlphaFoldDB" id="A0A7J6WM65"/>
<dbReference type="Gene3D" id="3.40.50.720">
    <property type="entry name" value="NAD(P)-binding Rossmann-like Domain"/>
    <property type="match status" value="1"/>
</dbReference>
<gene>
    <name evidence="3" type="ORF">FRX31_012346</name>
</gene>
<evidence type="ECO:0000259" key="2">
    <source>
        <dbReference type="Pfam" id="PF01370"/>
    </source>
</evidence>
<protein>
    <submittedName>
        <fullName evidence="3">Dihydroflavonol 4-reductase</fullName>
    </submittedName>
</protein>
<dbReference type="GO" id="GO:0016616">
    <property type="term" value="F:oxidoreductase activity, acting on the CH-OH group of donors, NAD or NADP as acceptor"/>
    <property type="evidence" value="ECO:0007669"/>
    <property type="project" value="TreeGrafter"/>
</dbReference>
<dbReference type="EMBL" id="JABWDY010013782">
    <property type="protein sequence ID" value="KAF5198068.1"/>
    <property type="molecule type" value="Genomic_DNA"/>
</dbReference>
<dbReference type="InterPro" id="IPR001509">
    <property type="entry name" value="Epimerase_deHydtase"/>
</dbReference>
<organism evidence="3 4">
    <name type="scientific">Thalictrum thalictroides</name>
    <name type="common">Rue-anemone</name>
    <name type="synonym">Anemone thalictroides</name>
    <dbReference type="NCBI Taxonomy" id="46969"/>
    <lineage>
        <taxon>Eukaryota</taxon>
        <taxon>Viridiplantae</taxon>
        <taxon>Streptophyta</taxon>
        <taxon>Embryophyta</taxon>
        <taxon>Tracheophyta</taxon>
        <taxon>Spermatophyta</taxon>
        <taxon>Magnoliopsida</taxon>
        <taxon>Ranunculales</taxon>
        <taxon>Ranunculaceae</taxon>
        <taxon>Thalictroideae</taxon>
        <taxon>Thalictrum</taxon>
    </lineage>
</organism>
<comment type="caution">
    <text evidence="3">The sequence shown here is derived from an EMBL/GenBank/DDBJ whole genome shotgun (WGS) entry which is preliminary data.</text>
</comment>
<proteinExistence type="predicted"/>
<dbReference type="InterPro" id="IPR050425">
    <property type="entry name" value="NAD(P)_dehydrat-like"/>
</dbReference>
<dbReference type="PANTHER" id="PTHR10366:SF628">
    <property type="entry name" value="NAD(P)-BINDING ROSSMANN-FOLD SUPERFAMILY PROTEIN"/>
    <property type="match status" value="1"/>
</dbReference>
<dbReference type="OrthoDB" id="2735536at2759"/>
<sequence length="360" mass="39282">MEDSGKLVESEGNKGALLSFCVTGSTGYIGSWLVKSLLQRGYIVHATARDPGKVTCLLPLWNGGDRLKVFKADLKEEGSFDEAVKGCHGVFHVAASMEFSVIAKDNIENYVQSYILDPAIKGTLNLLKACVRAKSIKRVVFTSSISTITAKGINGRWKTIVDESCQTPMDHVWNMKTSGWVYVLSKLLSEKAAFKFADENGIDLISIIPTTVGGLFLTPTVPASVRVLLSPITGDSEFNAILQAVHNRMGSISVVHIEDICNAHIFLMEHTTAKGQYICSAHSCVMSQLVDSLALMYPCSGIQRSSEEQQDSIPSEVSSEKLKSLGFAYKYGPKEILQQSISSCLQHGYLKNPSNNDSYP</sequence>
<evidence type="ECO:0000256" key="1">
    <source>
        <dbReference type="ARBA" id="ARBA00023002"/>
    </source>
</evidence>
<reference evidence="3 4" key="1">
    <citation type="submission" date="2020-06" db="EMBL/GenBank/DDBJ databases">
        <title>Transcriptomic and genomic resources for Thalictrum thalictroides and T. hernandezii: Facilitating candidate gene discovery in an emerging model plant lineage.</title>
        <authorList>
            <person name="Arias T."/>
            <person name="Riano-Pachon D.M."/>
            <person name="Di Stilio V.S."/>
        </authorList>
    </citation>
    <scope>NUCLEOTIDE SEQUENCE [LARGE SCALE GENOMIC DNA]</scope>
    <source>
        <strain evidence="4">cv. WT478/WT964</strain>
        <tissue evidence="3">Leaves</tissue>
    </source>
</reference>
<dbReference type="Pfam" id="PF01370">
    <property type="entry name" value="Epimerase"/>
    <property type="match status" value="1"/>
</dbReference>
<dbReference type="SUPFAM" id="SSF51735">
    <property type="entry name" value="NAD(P)-binding Rossmann-fold domains"/>
    <property type="match status" value="1"/>
</dbReference>
<name>A0A7J6WM65_THATH</name>
<accession>A0A7J6WM65</accession>
<evidence type="ECO:0000313" key="3">
    <source>
        <dbReference type="EMBL" id="KAF5198068.1"/>
    </source>
</evidence>
<keyword evidence="1" id="KW-0560">Oxidoreductase</keyword>
<dbReference type="FunFam" id="3.40.50.720:FF:000085">
    <property type="entry name" value="Dihydroflavonol reductase"/>
    <property type="match status" value="1"/>
</dbReference>
<dbReference type="Proteomes" id="UP000554482">
    <property type="component" value="Unassembled WGS sequence"/>
</dbReference>
<evidence type="ECO:0000313" key="4">
    <source>
        <dbReference type="Proteomes" id="UP000554482"/>
    </source>
</evidence>
<feature type="domain" description="NAD-dependent epimerase/dehydratase" evidence="2">
    <location>
        <begin position="21"/>
        <end position="273"/>
    </location>
</feature>
<dbReference type="PANTHER" id="PTHR10366">
    <property type="entry name" value="NAD DEPENDENT EPIMERASE/DEHYDRATASE"/>
    <property type="match status" value="1"/>
</dbReference>
<dbReference type="InterPro" id="IPR036291">
    <property type="entry name" value="NAD(P)-bd_dom_sf"/>
</dbReference>
<dbReference type="CDD" id="cd08958">
    <property type="entry name" value="FR_SDR_e"/>
    <property type="match status" value="1"/>
</dbReference>
<keyword evidence="4" id="KW-1185">Reference proteome</keyword>